<feature type="transmembrane region" description="Helical" evidence="7">
    <location>
        <begin position="108"/>
        <end position="127"/>
    </location>
</feature>
<dbReference type="Proteomes" id="UP000228711">
    <property type="component" value="Unassembled WGS sequence"/>
</dbReference>
<evidence type="ECO:0000256" key="2">
    <source>
        <dbReference type="ARBA" id="ARBA00022448"/>
    </source>
</evidence>
<dbReference type="GO" id="GO:0022857">
    <property type="term" value="F:transmembrane transporter activity"/>
    <property type="evidence" value="ECO:0007669"/>
    <property type="project" value="InterPro"/>
</dbReference>
<evidence type="ECO:0000256" key="7">
    <source>
        <dbReference type="SAM" id="Phobius"/>
    </source>
</evidence>
<evidence type="ECO:0000256" key="1">
    <source>
        <dbReference type="ARBA" id="ARBA00004651"/>
    </source>
</evidence>
<feature type="transmembrane region" description="Helical" evidence="7">
    <location>
        <begin position="57"/>
        <end position="77"/>
    </location>
</feature>
<keyword evidence="6 7" id="KW-0472">Membrane</keyword>
<reference evidence="9" key="1">
    <citation type="submission" date="2017-09" db="EMBL/GenBank/DDBJ databases">
        <title>Depth-based differentiation of microbial function through sediment-hosted aquifers and enrichment of novel symbionts in the deep terrestrial subsurface.</title>
        <authorList>
            <person name="Probst A.J."/>
            <person name="Ladd B."/>
            <person name="Jarett J.K."/>
            <person name="Geller-Mcgrath D.E."/>
            <person name="Sieber C.M.K."/>
            <person name="Emerson J.B."/>
            <person name="Anantharaman K."/>
            <person name="Thomas B.C."/>
            <person name="Malmstrom R."/>
            <person name="Stieglmeier M."/>
            <person name="Klingl A."/>
            <person name="Woyke T."/>
            <person name="Ryan C.M."/>
            <person name="Banfield J.F."/>
        </authorList>
    </citation>
    <scope>NUCLEOTIDE SEQUENCE [LARGE SCALE GENOMIC DNA]</scope>
</reference>
<accession>A0A2H0YRW0</accession>
<evidence type="ECO:0000256" key="3">
    <source>
        <dbReference type="ARBA" id="ARBA00022475"/>
    </source>
</evidence>
<keyword evidence="4 7" id="KW-0812">Transmembrane</keyword>
<dbReference type="InterPro" id="IPR011701">
    <property type="entry name" value="MFS"/>
</dbReference>
<evidence type="ECO:0000256" key="6">
    <source>
        <dbReference type="ARBA" id="ARBA00023136"/>
    </source>
</evidence>
<dbReference type="SUPFAM" id="SSF103473">
    <property type="entry name" value="MFS general substrate transporter"/>
    <property type="match status" value="1"/>
</dbReference>
<evidence type="ECO:0000256" key="4">
    <source>
        <dbReference type="ARBA" id="ARBA00022692"/>
    </source>
</evidence>
<keyword evidence="3" id="KW-1003">Cell membrane</keyword>
<dbReference type="PANTHER" id="PTHR43266:SF2">
    <property type="entry name" value="MAJOR FACILITATOR SUPERFAMILY (MFS) PROFILE DOMAIN-CONTAINING PROTEIN"/>
    <property type="match status" value="1"/>
</dbReference>
<keyword evidence="2" id="KW-0813">Transport</keyword>
<sequence>MDESLGQTNAFAEVLRIRGFRYLWFGQIVSQIAINMMTFVLALRIYETTGSNTAVSFMYLAVAIPAVLFGPIAGVYVDRIDKKVILTLCNISRAVIVLGFFFSSETYVLIFVLAVFISFITQFFVPAEAPTIPRLVPSTLLLTANSLFTFTFYTSVIIGFILSGPALR</sequence>
<dbReference type="AlphaFoldDB" id="A0A2H0YRW0"/>
<proteinExistence type="predicted"/>
<dbReference type="InterPro" id="IPR036259">
    <property type="entry name" value="MFS_trans_sf"/>
</dbReference>
<organism evidence="8 9">
    <name type="scientific">Candidatus Kerfeldbacteria bacterium CG08_land_8_20_14_0_20_42_7</name>
    <dbReference type="NCBI Taxonomy" id="2014245"/>
    <lineage>
        <taxon>Bacteria</taxon>
        <taxon>Candidatus Kerfeldiibacteriota</taxon>
    </lineage>
</organism>
<dbReference type="Gene3D" id="1.20.1250.20">
    <property type="entry name" value="MFS general substrate transporter like domains"/>
    <property type="match status" value="1"/>
</dbReference>
<evidence type="ECO:0000313" key="8">
    <source>
        <dbReference type="EMBL" id="PIS41228.1"/>
    </source>
</evidence>
<evidence type="ECO:0000313" key="9">
    <source>
        <dbReference type="Proteomes" id="UP000228711"/>
    </source>
</evidence>
<protein>
    <submittedName>
        <fullName evidence="8">Arabinose efflux permease</fullName>
    </submittedName>
</protein>
<comment type="subcellular location">
    <subcellularLocation>
        <location evidence="1">Cell membrane</location>
        <topology evidence="1">Multi-pass membrane protein</topology>
    </subcellularLocation>
</comment>
<keyword evidence="5 7" id="KW-1133">Transmembrane helix</keyword>
<dbReference type="Pfam" id="PF07690">
    <property type="entry name" value="MFS_1"/>
    <property type="match status" value="1"/>
</dbReference>
<dbReference type="EMBL" id="PEXV01000139">
    <property type="protein sequence ID" value="PIS41228.1"/>
    <property type="molecule type" value="Genomic_DNA"/>
</dbReference>
<dbReference type="GO" id="GO:0005886">
    <property type="term" value="C:plasma membrane"/>
    <property type="evidence" value="ECO:0007669"/>
    <property type="project" value="UniProtKB-SubCell"/>
</dbReference>
<gene>
    <name evidence="8" type="ORF">COT25_04275</name>
</gene>
<evidence type="ECO:0000256" key="5">
    <source>
        <dbReference type="ARBA" id="ARBA00022989"/>
    </source>
</evidence>
<name>A0A2H0YRW0_9BACT</name>
<feature type="transmembrane region" description="Helical" evidence="7">
    <location>
        <begin position="22"/>
        <end position="45"/>
    </location>
</feature>
<comment type="caution">
    <text evidence="8">The sequence shown here is derived from an EMBL/GenBank/DDBJ whole genome shotgun (WGS) entry which is preliminary data.</text>
</comment>
<feature type="transmembrane region" description="Helical" evidence="7">
    <location>
        <begin position="139"/>
        <end position="162"/>
    </location>
</feature>
<feature type="non-terminal residue" evidence="8">
    <location>
        <position position="168"/>
    </location>
</feature>
<dbReference type="PANTHER" id="PTHR43266">
    <property type="entry name" value="MACROLIDE-EFFLUX PROTEIN"/>
    <property type="match status" value="1"/>
</dbReference>